<dbReference type="EMBL" id="JBBPBF010000036">
    <property type="protein sequence ID" value="KAK7607485.1"/>
    <property type="molecule type" value="Genomic_DNA"/>
</dbReference>
<organism evidence="1 2">
    <name type="scientific">Phyllosticta paracitricarpa</name>
    <dbReference type="NCBI Taxonomy" id="2016321"/>
    <lineage>
        <taxon>Eukaryota</taxon>
        <taxon>Fungi</taxon>
        <taxon>Dikarya</taxon>
        <taxon>Ascomycota</taxon>
        <taxon>Pezizomycotina</taxon>
        <taxon>Dothideomycetes</taxon>
        <taxon>Dothideomycetes incertae sedis</taxon>
        <taxon>Botryosphaeriales</taxon>
        <taxon>Phyllostictaceae</taxon>
        <taxon>Phyllosticta</taxon>
    </lineage>
</organism>
<evidence type="ECO:0000313" key="2">
    <source>
        <dbReference type="Proteomes" id="UP001367316"/>
    </source>
</evidence>
<name>A0ABR1MX25_9PEZI</name>
<gene>
    <name evidence="1" type="ORF">JOL62DRAFT_584240</name>
</gene>
<evidence type="ECO:0000313" key="1">
    <source>
        <dbReference type="EMBL" id="KAK7607485.1"/>
    </source>
</evidence>
<feature type="non-terminal residue" evidence="1">
    <location>
        <position position="74"/>
    </location>
</feature>
<accession>A0ABR1MX25</accession>
<proteinExistence type="predicted"/>
<reference evidence="1 2" key="1">
    <citation type="submission" date="2024-04" db="EMBL/GenBank/DDBJ databases">
        <title>Phyllosticta paracitricarpa is synonymous to the EU quarantine fungus P. citricarpa based on phylogenomic analyses.</title>
        <authorList>
            <consortium name="Lawrence Berkeley National Laboratory"/>
            <person name="Van ingen-buijs V.A."/>
            <person name="Van westerhoven A.C."/>
            <person name="Haridas S."/>
            <person name="Skiadas P."/>
            <person name="Martin F."/>
            <person name="Groenewald J.Z."/>
            <person name="Crous P.W."/>
            <person name="Seidl M.F."/>
        </authorList>
    </citation>
    <scope>NUCLEOTIDE SEQUENCE [LARGE SCALE GENOMIC DNA]</scope>
    <source>
        <strain evidence="1 2">CBS 141358</strain>
    </source>
</reference>
<evidence type="ECO:0008006" key="3">
    <source>
        <dbReference type="Google" id="ProtNLM"/>
    </source>
</evidence>
<protein>
    <recommendedName>
        <fullName evidence="3">Secreted protein</fullName>
    </recommendedName>
</protein>
<dbReference type="Proteomes" id="UP001367316">
    <property type="component" value="Unassembled WGS sequence"/>
</dbReference>
<keyword evidence="2" id="KW-1185">Reference proteome</keyword>
<comment type="caution">
    <text evidence="1">The sequence shown here is derived from an EMBL/GenBank/DDBJ whole genome shotgun (WGS) entry which is preliminary data.</text>
</comment>
<sequence>MNASPCLPAASLPCFIYIYLPSLTHSLTHSLAHSSHLFPSFLFFHCDVIIGGMSLGWAAPCHAMPSHAMSACRL</sequence>